<dbReference type="PROSITE" id="PS00135">
    <property type="entry name" value="TRYPSIN_SER"/>
    <property type="match status" value="1"/>
</dbReference>
<evidence type="ECO:0000256" key="8">
    <source>
        <dbReference type="SAM" id="SignalP"/>
    </source>
</evidence>
<comment type="similarity">
    <text evidence="2">Belongs to the peptidase S1 family.</text>
</comment>
<dbReference type="PROSITE" id="PS00134">
    <property type="entry name" value="TRYPSIN_HIS"/>
    <property type="match status" value="1"/>
</dbReference>
<dbReference type="AlphaFoldDB" id="A0A232FHZ8"/>
<dbReference type="InterPro" id="IPR050430">
    <property type="entry name" value="Peptidase_S1"/>
</dbReference>
<dbReference type="Proteomes" id="UP000215335">
    <property type="component" value="Unassembled WGS sequence"/>
</dbReference>
<dbReference type="GO" id="GO:0006508">
    <property type="term" value="P:proteolysis"/>
    <property type="evidence" value="ECO:0007669"/>
    <property type="project" value="UniProtKB-KW"/>
</dbReference>
<name>A0A232FHZ8_9HYME</name>
<keyword evidence="6" id="KW-1015">Disulfide bond</keyword>
<dbReference type="PRINTS" id="PR00722">
    <property type="entry name" value="CHYMOTRYPSIN"/>
</dbReference>
<dbReference type="InterPro" id="IPR001314">
    <property type="entry name" value="Peptidase_S1A"/>
</dbReference>
<keyword evidence="3 7" id="KW-0645">Protease</keyword>
<dbReference type="PROSITE" id="PS50240">
    <property type="entry name" value="TRYPSIN_DOM"/>
    <property type="match status" value="1"/>
</dbReference>
<gene>
    <name evidence="10" type="ORF">TSAR_016719</name>
</gene>
<dbReference type="EMBL" id="NNAY01000176">
    <property type="protein sequence ID" value="OXU30302.1"/>
    <property type="molecule type" value="Genomic_DNA"/>
</dbReference>
<accession>A0A232FHZ8</accession>
<sequence length="343" mass="37028">MRVFGALLALCCMALAVHGKKTRLSDLAPLAKPGDFPYFVAFFVDETMFCGGALISKTHVLTAAHCLIDLFNDPYAFERLHVEVGATSVGSGKSHKVKRVSYHRGYVNSIYDSRLLPNDVGVVTLKTPVTLSNTVKIIDLPSPGFEVPLNGQVKTCGYGNARPDGPTSTRLKKDNFYVISRQECSIHYQSVLRKSISSSQICAKSSPGYGTCQGDSGSPLVYQNKVVGIVSGGDGGCAEGSPDVYTKVSSFIPFIKYEMKYDFKTTEGANSPGNSLNANDVAGPPAFPTEEDPFSSWTGAWETFPPQPLDPSINPSWGTEAEFPTFPQYEPQGGFIPGFGNIY</sequence>
<comment type="subcellular location">
    <subcellularLocation>
        <location evidence="1">Secreted</location>
        <location evidence="1">Extracellular space</location>
    </subcellularLocation>
</comment>
<evidence type="ECO:0000256" key="1">
    <source>
        <dbReference type="ARBA" id="ARBA00004239"/>
    </source>
</evidence>
<keyword evidence="4 7" id="KW-0378">Hydrolase</keyword>
<dbReference type="SMART" id="SM00020">
    <property type="entry name" value="Tryp_SPc"/>
    <property type="match status" value="1"/>
</dbReference>
<comment type="caution">
    <text evidence="10">The sequence shown here is derived from an EMBL/GenBank/DDBJ whole genome shotgun (WGS) entry which is preliminary data.</text>
</comment>
<evidence type="ECO:0000313" key="11">
    <source>
        <dbReference type="Proteomes" id="UP000215335"/>
    </source>
</evidence>
<dbReference type="InterPro" id="IPR009003">
    <property type="entry name" value="Peptidase_S1_PA"/>
</dbReference>
<reference evidence="10 11" key="1">
    <citation type="journal article" date="2017" name="Curr. Biol.">
        <title>The Evolution of Venom by Co-option of Single-Copy Genes.</title>
        <authorList>
            <person name="Martinson E.O."/>
            <person name="Mrinalini"/>
            <person name="Kelkar Y.D."/>
            <person name="Chang C.H."/>
            <person name="Werren J.H."/>
        </authorList>
    </citation>
    <scope>NUCLEOTIDE SEQUENCE [LARGE SCALE GENOMIC DNA]</scope>
    <source>
        <strain evidence="10 11">Alberta</strain>
        <tissue evidence="10">Whole body</tissue>
    </source>
</reference>
<evidence type="ECO:0000256" key="7">
    <source>
        <dbReference type="RuleBase" id="RU363034"/>
    </source>
</evidence>
<dbReference type="SUPFAM" id="SSF50494">
    <property type="entry name" value="Trypsin-like serine proteases"/>
    <property type="match status" value="1"/>
</dbReference>
<feature type="chain" id="PRO_5012805269" description="Peptidase S1 domain-containing protein" evidence="8">
    <location>
        <begin position="20"/>
        <end position="343"/>
    </location>
</feature>
<keyword evidence="5 7" id="KW-0720">Serine protease</keyword>
<evidence type="ECO:0000256" key="2">
    <source>
        <dbReference type="ARBA" id="ARBA00007664"/>
    </source>
</evidence>
<evidence type="ECO:0000256" key="6">
    <source>
        <dbReference type="ARBA" id="ARBA00023157"/>
    </source>
</evidence>
<dbReference type="STRING" id="543379.A0A232FHZ8"/>
<dbReference type="FunFam" id="2.40.10.10:FF:000068">
    <property type="entry name" value="transmembrane protease serine 2"/>
    <property type="match status" value="1"/>
</dbReference>
<evidence type="ECO:0000259" key="9">
    <source>
        <dbReference type="PROSITE" id="PS50240"/>
    </source>
</evidence>
<dbReference type="Pfam" id="PF00089">
    <property type="entry name" value="Trypsin"/>
    <property type="match status" value="1"/>
</dbReference>
<dbReference type="InterPro" id="IPR018114">
    <property type="entry name" value="TRYPSIN_HIS"/>
</dbReference>
<dbReference type="InterPro" id="IPR043504">
    <property type="entry name" value="Peptidase_S1_PA_chymotrypsin"/>
</dbReference>
<dbReference type="GO" id="GO:0005576">
    <property type="term" value="C:extracellular region"/>
    <property type="evidence" value="ECO:0007669"/>
    <property type="project" value="UniProtKB-SubCell"/>
</dbReference>
<keyword evidence="11" id="KW-1185">Reference proteome</keyword>
<dbReference type="PANTHER" id="PTHR24276:SF98">
    <property type="entry name" value="FI18310P1-RELATED"/>
    <property type="match status" value="1"/>
</dbReference>
<dbReference type="OrthoDB" id="6755574at2759"/>
<dbReference type="Gene3D" id="2.40.10.10">
    <property type="entry name" value="Trypsin-like serine proteases"/>
    <property type="match status" value="1"/>
</dbReference>
<protein>
    <recommendedName>
        <fullName evidence="9">Peptidase S1 domain-containing protein</fullName>
    </recommendedName>
</protein>
<evidence type="ECO:0000313" key="10">
    <source>
        <dbReference type="EMBL" id="OXU30302.1"/>
    </source>
</evidence>
<dbReference type="GO" id="GO:0004252">
    <property type="term" value="F:serine-type endopeptidase activity"/>
    <property type="evidence" value="ECO:0007669"/>
    <property type="project" value="InterPro"/>
</dbReference>
<dbReference type="PANTHER" id="PTHR24276">
    <property type="entry name" value="POLYSERASE-RELATED"/>
    <property type="match status" value="1"/>
</dbReference>
<proteinExistence type="inferred from homology"/>
<dbReference type="InterPro" id="IPR033116">
    <property type="entry name" value="TRYPSIN_SER"/>
</dbReference>
<evidence type="ECO:0000256" key="5">
    <source>
        <dbReference type="ARBA" id="ARBA00022825"/>
    </source>
</evidence>
<organism evidence="10 11">
    <name type="scientific">Trichomalopsis sarcophagae</name>
    <dbReference type="NCBI Taxonomy" id="543379"/>
    <lineage>
        <taxon>Eukaryota</taxon>
        <taxon>Metazoa</taxon>
        <taxon>Ecdysozoa</taxon>
        <taxon>Arthropoda</taxon>
        <taxon>Hexapoda</taxon>
        <taxon>Insecta</taxon>
        <taxon>Pterygota</taxon>
        <taxon>Neoptera</taxon>
        <taxon>Endopterygota</taxon>
        <taxon>Hymenoptera</taxon>
        <taxon>Apocrita</taxon>
        <taxon>Proctotrupomorpha</taxon>
        <taxon>Chalcidoidea</taxon>
        <taxon>Pteromalidae</taxon>
        <taxon>Pteromalinae</taxon>
        <taxon>Trichomalopsis</taxon>
    </lineage>
</organism>
<evidence type="ECO:0000256" key="4">
    <source>
        <dbReference type="ARBA" id="ARBA00022801"/>
    </source>
</evidence>
<feature type="domain" description="Peptidase S1" evidence="9">
    <location>
        <begin position="16"/>
        <end position="260"/>
    </location>
</feature>
<evidence type="ECO:0000256" key="3">
    <source>
        <dbReference type="ARBA" id="ARBA00022670"/>
    </source>
</evidence>
<dbReference type="InterPro" id="IPR001254">
    <property type="entry name" value="Trypsin_dom"/>
</dbReference>
<dbReference type="CDD" id="cd00190">
    <property type="entry name" value="Tryp_SPc"/>
    <property type="match status" value="1"/>
</dbReference>
<keyword evidence="8" id="KW-0732">Signal</keyword>
<dbReference type="FunFam" id="2.40.10.10:FF:000036">
    <property type="entry name" value="Trypsin beta"/>
    <property type="match status" value="1"/>
</dbReference>
<feature type="signal peptide" evidence="8">
    <location>
        <begin position="1"/>
        <end position="19"/>
    </location>
</feature>